<keyword evidence="2" id="KW-0812">Transmembrane</keyword>
<evidence type="ECO:0000313" key="4">
    <source>
        <dbReference type="Proteomes" id="UP000095662"/>
    </source>
</evidence>
<feature type="coiled-coil region" evidence="1">
    <location>
        <begin position="63"/>
        <end position="131"/>
    </location>
</feature>
<feature type="transmembrane region" description="Helical" evidence="2">
    <location>
        <begin position="368"/>
        <end position="385"/>
    </location>
</feature>
<feature type="transmembrane region" description="Helical" evidence="2">
    <location>
        <begin position="245"/>
        <end position="267"/>
    </location>
</feature>
<gene>
    <name evidence="3" type="ORF">ERS852540_01427</name>
</gene>
<name>A0A174ZIV5_9FIRM</name>
<keyword evidence="2" id="KW-1133">Transmembrane helix</keyword>
<dbReference type="OrthoDB" id="9760357at2"/>
<keyword evidence="1" id="KW-0175">Coiled coil</keyword>
<sequence length="626" mass="70300">MKIFVYEMKKILIKQYAIIILAAVVIVRLLSSLPLAKQTYGFDSATEREKYFEIISPFIGAVTEEKTDRADELENQLKTASQQYDKLIDQRLEHKISDIEYYEQMKLYEPTLNIKKQIEKTVEQVRQAQERQCDILPVSYIPIICDASADYLFVLAICLICSLSVITEYTSKTRYILCTTPAGQSRSMAAKTAVLLLAVAVASVLLSAVEGYCLSKQLPFEYWAYSARGIEIMTNCTAELSIGGLFIQTQLIKLVGSIFTASVAILISELFKSYAASVFSLVTVQIVVDYVGNRSNLSYLLPTGAMRGYGYFYGDVTPTAENNYMQFSGVPLWYTAVLICGLLIFSAAACAGTILSCNNRLKRKSKKIRKAALLSTMCIITSLLLSSCSVANNRYDPEDTMKLVGGSYTLIGEYNIPFTNELKTSKYEIVLETNQSSGGFSISLIDLESNEKLDIPQSYFSDETFIHCFITEHYILVEYIAKDGTEAMRYYDLNDFSTQTIAQNTRGVEKNLFGLTFKDSESIFTTSSLIFTDDRDFFFVTDSGLYKVGVNKNASLIIDEPVTEGLIYDAHSIYFISEKDSIKRYDLSTGILSEIVSGEKIIPRSLWGDYDYIYYTSENGEQKLAK</sequence>
<evidence type="ECO:0000313" key="3">
    <source>
        <dbReference type="EMBL" id="CUQ87074.1"/>
    </source>
</evidence>
<proteinExistence type="predicted"/>
<dbReference type="STRING" id="39492.ERS852540_01427"/>
<dbReference type="EMBL" id="CZBY01000010">
    <property type="protein sequence ID" value="CUQ87074.1"/>
    <property type="molecule type" value="Genomic_DNA"/>
</dbReference>
<dbReference type="SUPFAM" id="SSF69304">
    <property type="entry name" value="Tricorn protease N-terminal domain"/>
    <property type="match status" value="1"/>
</dbReference>
<feature type="transmembrane region" description="Helical" evidence="2">
    <location>
        <begin position="12"/>
        <end position="30"/>
    </location>
</feature>
<protein>
    <submittedName>
        <fullName evidence="3">ABC-type transport system involved in multi-copper enzyme maturation, permease component</fullName>
    </submittedName>
</protein>
<feature type="transmembrane region" description="Helical" evidence="2">
    <location>
        <begin position="274"/>
        <end position="292"/>
    </location>
</feature>
<evidence type="ECO:0000256" key="1">
    <source>
        <dbReference type="SAM" id="Coils"/>
    </source>
</evidence>
<feature type="transmembrane region" description="Helical" evidence="2">
    <location>
        <begin position="151"/>
        <end position="171"/>
    </location>
</feature>
<accession>A0A174ZIV5</accession>
<keyword evidence="2" id="KW-0472">Membrane</keyword>
<dbReference type="Proteomes" id="UP000095662">
    <property type="component" value="Unassembled WGS sequence"/>
</dbReference>
<dbReference type="AlphaFoldDB" id="A0A174ZIV5"/>
<organism evidence="3 4">
    <name type="scientific">[Eubacterium] siraeum</name>
    <dbReference type="NCBI Taxonomy" id="39492"/>
    <lineage>
        <taxon>Bacteria</taxon>
        <taxon>Bacillati</taxon>
        <taxon>Bacillota</taxon>
        <taxon>Clostridia</taxon>
        <taxon>Eubacteriales</taxon>
        <taxon>Oscillospiraceae</taxon>
        <taxon>Oscillospiraceae incertae sedis</taxon>
    </lineage>
</organism>
<feature type="transmembrane region" description="Helical" evidence="2">
    <location>
        <begin position="192"/>
        <end position="209"/>
    </location>
</feature>
<feature type="transmembrane region" description="Helical" evidence="2">
    <location>
        <begin position="332"/>
        <end position="356"/>
    </location>
</feature>
<evidence type="ECO:0000256" key="2">
    <source>
        <dbReference type="SAM" id="Phobius"/>
    </source>
</evidence>
<reference evidence="3 4" key="1">
    <citation type="submission" date="2015-09" db="EMBL/GenBank/DDBJ databases">
        <authorList>
            <consortium name="Pathogen Informatics"/>
        </authorList>
    </citation>
    <scope>NUCLEOTIDE SEQUENCE [LARGE SCALE GENOMIC DNA]</scope>
    <source>
        <strain evidence="3 4">2789STDY5834928</strain>
    </source>
</reference>